<evidence type="ECO:0000256" key="1">
    <source>
        <dbReference type="ARBA" id="ARBA00006139"/>
    </source>
</evidence>
<evidence type="ECO:0000256" key="6">
    <source>
        <dbReference type="ARBA" id="ARBA00022801"/>
    </source>
</evidence>
<feature type="transmembrane region" description="Helical" evidence="9">
    <location>
        <begin position="92"/>
        <end position="111"/>
    </location>
</feature>
<proteinExistence type="inferred from homology"/>
<feature type="transmembrane region" description="Helical" evidence="9">
    <location>
        <begin position="7"/>
        <end position="30"/>
    </location>
</feature>
<comment type="function">
    <text evidence="9 10">This protein specifically catalyzes the removal of signal peptides from prolipoproteins.</text>
</comment>
<dbReference type="Pfam" id="PF01252">
    <property type="entry name" value="Peptidase_A8"/>
    <property type="match status" value="1"/>
</dbReference>
<name>A0A1G1YG86_9BACT</name>
<organism evidence="12 13">
    <name type="scientific">Candidatus Buchananbacteria bacterium RIFCSPLOWO2_01_FULL_39_33</name>
    <dbReference type="NCBI Taxonomy" id="1797543"/>
    <lineage>
        <taxon>Bacteria</taxon>
        <taxon>Candidatus Buchananiibacteriota</taxon>
    </lineage>
</organism>
<keyword evidence="3 9" id="KW-0645">Protease</keyword>
<dbReference type="GO" id="GO:0005886">
    <property type="term" value="C:plasma membrane"/>
    <property type="evidence" value="ECO:0007669"/>
    <property type="project" value="UniProtKB-SubCell"/>
</dbReference>
<evidence type="ECO:0000256" key="5">
    <source>
        <dbReference type="ARBA" id="ARBA00022750"/>
    </source>
</evidence>
<feature type="transmembrane region" description="Helical" evidence="9">
    <location>
        <begin position="127"/>
        <end position="147"/>
    </location>
</feature>
<gene>
    <name evidence="9" type="primary">lspA</name>
    <name evidence="12" type="ORF">A3A02_01520</name>
</gene>
<evidence type="ECO:0000256" key="9">
    <source>
        <dbReference type="HAMAP-Rule" id="MF_00161"/>
    </source>
</evidence>
<evidence type="ECO:0000256" key="11">
    <source>
        <dbReference type="RuleBase" id="RU004181"/>
    </source>
</evidence>
<evidence type="ECO:0000256" key="2">
    <source>
        <dbReference type="ARBA" id="ARBA00022475"/>
    </source>
</evidence>
<comment type="pathway">
    <text evidence="9">Protein modification; lipoprotein biosynthesis (signal peptide cleavage).</text>
</comment>
<evidence type="ECO:0000256" key="8">
    <source>
        <dbReference type="ARBA" id="ARBA00023136"/>
    </source>
</evidence>
<keyword evidence="6 9" id="KW-0378">Hydrolase</keyword>
<reference evidence="12 13" key="1">
    <citation type="journal article" date="2016" name="Nat. Commun.">
        <title>Thousands of microbial genomes shed light on interconnected biogeochemical processes in an aquifer system.</title>
        <authorList>
            <person name="Anantharaman K."/>
            <person name="Brown C.T."/>
            <person name="Hug L.A."/>
            <person name="Sharon I."/>
            <person name="Castelle C.J."/>
            <person name="Probst A.J."/>
            <person name="Thomas B.C."/>
            <person name="Singh A."/>
            <person name="Wilkins M.J."/>
            <person name="Karaoz U."/>
            <person name="Brodie E.L."/>
            <person name="Williams K.H."/>
            <person name="Hubbard S.S."/>
            <person name="Banfield J.F."/>
        </authorList>
    </citation>
    <scope>NUCLEOTIDE SEQUENCE [LARGE SCALE GENOMIC DNA]</scope>
</reference>
<dbReference type="AlphaFoldDB" id="A0A1G1YG86"/>
<dbReference type="GO" id="GO:0006508">
    <property type="term" value="P:proteolysis"/>
    <property type="evidence" value="ECO:0007669"/>
    <property type="project" value="UniProtKB-KW"/>
</dbReference>
<dbReference type="InterPro" id="IPR001872">
    <property type="entry name" value="Peptidase_A8"/>
</dbReference>
<evidence type="ECO:0000256" key="4">
    <source>
        <dbReference type="ARBA" id="ARBA00022692"/>
    </source>
</evidence>
<evidence type="ECO:0000256" key="7">
    <source>
        <dbReference type="ARBA" id="ARBA00022989"/>
    </source>
</evidence>
<evidence type="ECO:0000256" key="10">
    <source>
        <dbReference type="RuleBase" id="RU000594"/>
    </source>
</evidence>
<evidence type="ECO:0000313" key="13">
    <source>
        <dbReference type="Proteomes" id="UP000177376"/>
    </source>
</evidence>
<dbReference type="NCBIfam" id="TIGR00077">
    <property type="entry name" value="lspA"/>
    <property type="match status" value="1"/>
</dbReference>
<dbReference type="PANTHER" id="PTHR33695">
    <property type="entry name" value="LIPOPROTEIN SIGNAL PEPTIDASE"/>
    <property type="match status" value="1"/>
</dbReference>
<sequence>MNRKKHLLINLAAISLFIIDIFLKRVFLAWPGREYFVLGLPAPVGDILKLKLATNSGIAFGIPVNQQLFLYFYIFIFLILGYWLVKEYRRKNLVVISALTLIIFGALSNFFDRLFLGAVVDYLDLKYYSVFNLADVMIVFGVIMIIASEFKKSNLLK</sequence>
<keyword evidence="5 9" id="KW-0064">Aspartyl protease</keyword>
<dbReference type="EC" id="3.4.23.36" evidence="9"/>
<feature type="transmembrane region" description="Helical" evidence="9">
    <location>
        <begin position="68"/>
        <end position="85"/>
    </location>
</feature>
<comment type="subcellular location">
    <subcellularLocation>
        <location evidence="9">Cell membrane</location>
        <topology evidence="9">Multi-pass membrane protein</topology>
    </subcellularLocation>
</comment>
<evidence type="ECO:0000313" key="12">
    <source>
        <dbReference type="EMBL" id="OGY51271.1"/>
    </source>
</evidence>
<protein>
    <recommendedName>
        <fullName evidence="9">Lipoprotein signal peptidase</fullName>
        <ecNumber evidence="9">3.4.23.36</ecNumber>
    </recommendedName>
    <alternativeName>
        <fullName evidence="9">Prolipoprotein signal peptidase</fullName>
    </alternativeName>
    <alternativeName>
        <fullName evidence="9">Signal peptidase II</fullName>
        <shortName evidence="9">SPase II</shortName>
    </alternativeName>
</protein>
<evidence type="ECO:0000256" key="3">
    <source>
        <dbReference type="ARBA" id="ARBA00022670"/>
    </source>
</evidence>
<comment type="caution">
    <text evidence="12">The sequence shown here is derived from an EMBL/GenBank/DDBJ whole genome shotgun (WGS) entry which is preliminary data.</text>
</comment>
<keyword evidence="4 9" id="KW-0812">Transmembrane</keyword>
<dbReference type="HAMAP" id="MF_00161">
    <property type="entry name" value="LspA"/>
    <property type="match status" value="1"/>
</dbReference>
<dbReference type="PANTHER" id="PTHR33695:SF1">
    <property type="entry name" value="LIPOPROTEIN SIGNAL PEPTIDASE"/>
    <property type="match status" value="1"/>
</dbReference>
<comment type="catalytic activity">
    <reaction evidence="9 10">
        <text>Release of signal peptides from bacterial membrane prolipoproteins. Hydrolyzes -Xaa-Yaa-Zaa-|-(S,diacylglyceryl)Cys-, in which Xaa is hydrophobic (preferably Leu), and Yaa (Ala or Ser) and Zaa (Gly or Ala) have small, neutral side chains.</text>
        <dbReference type="EC" id="3.4.23.36"/>
    </reaction>
</comment>
<dbReference type="Proteomes" id="UP000177376">
    <property type="component" value="Unassembled WGS sequence"/>
</dbReference>
<feature type="active site" evidence="9">
    <location>
        <position position="135"/>
    </location>
</feature>
<comment type="similarity">
    <text evidence="1 9 11">Belongs to the peptidase A8 family.</text>
</comment>
<dbReference type="EMBL" id="MHIM01000040">
    <property type="protein sequence ID" value="OGY51271.1"/>
    <property type="molecule type" value="Genomic_DNA"/>
</dbReference>
<dbReference type="PROSITE" id="PS00855">
    <property type="entry name" value="SPASE_II"/>
    <property type="match status" value="1"/>
</dbReference>
<keyword evidence="7 9" id="KW-1133">Transmembrane helix</keyword>
<dbReference type="PRINTS" id="PR00781">
    <property type="entry name" value="LIPOSIGPTASE"/>
</dbReference>
<accession>A0A1G1YG86</accession>
<keyword evidence="2 9" id="KW-1003">Cell membrane</keyword>
<keyword evidence="8 9" id="KW-0472">Membrane</keyword>
<dbReference type="GO" id="GO:0004190">
    <property type="term" value="F:aspartic-type endopeptidase activity"/>
    <property type="evidence" value="ECO:0007669"/>
    <property type="project" value="UniProtKB-UniRule"/>
</dbReference>
<feature type="active site" evidence="9">
    <location>
        <position position="121"/>
    </location>
</feature>
<dbReference type="UniPathway" id="UPA00665"/>